<dbReference type="Proteomes" id="UP000050795">
    <property type="component" value="Unassembled WGS sequence"/>
</dbReference>
<proteinExistence type="predicted"/>
<accession>A0AA85IRZ1</accession>
<organism evidence="2 3">
    <name type="scientific">Trichobilharzia regenti</name>
    <name type="common">Nasal bird schistosome</name>
    <dbReference type="NCBI Taxonomy" id="157069"/>
    <lineage>
        <taxon>Eukaryota</taxon>
        <taxon>Metazoa</taxon>
        <taxon>Spiralia</taxon>
        <taxon>Lophotrochozoa</taxon>
        <taxon>Platyhelminthes</taxon>
        <taxon>Trematoda</taxon>
        <taxon>Digenea</taxon>
        <taxon>Strigeidida</taxon>
        <taxon>Schistosomatoidea</taxon>
        <taxon>Schistosomatidae</taxon>
        <taxon>Trichobilharzia</taxon>
    </lineage>
</organism>
<reference evidence="2" key="1">
    <citation type="submission" date="2022-06" db="EMBL/GenBank/DDBJ databases">
        <authorList>
            <person name="Berger JAMES D."/>
            <person name="Berger JAMES D."/>
        </authorList>
    </citation>
    <scope>NUCLEOTIDE SEQUENCE [LARGE SCALE GENOMIC DNA]</scope>
</reference>
<feature type="compositionally biased region" description="Polar residues" evidence="1">
    <location>
        <begin position="79"/>
        <end position="91"/>
    </location>
</feature>
<feature type="compositionally biased region" description="Low complexity" evidence="1">
    <location>
        <begin position="103"/>
        <end position="114"/>
    </location>
</feature>
<dbReference type="WBParaSite" id="TREG1_108020.1">
    <property type="protein sequence ID" value="TREG1_108020.1"/>
    <property type="gene ID" value="TREG1_108020"/>
</dbReference>
<evidence type="ECO:0000313" key="3">
    <source>
        <dbReference type="WBParaSite" id="TREG1_108020.1"/>
    </source>
</evidence>
<evidence type="ECO:0000256" key="1">
    <source>
        <dbReference type="SAM" id="MobiDB-lite"/>
    </source>
</evidence>
<keyword evidence="2" id="KW-1185">Reference proteome</keyword>
<feature type="region of interest" description="Disordered" evidence="1">
    <location>
        <begin position="28"/>
        <end position="114"/>
    </location>
</feature>
<protein>
    <submittedName>
        <fullName evidence="3">Uncharacterized protein</fullName>
    </submittedName>
</protein>
<reference evidence="3" key="2">
    <citation type="submission" date="2023-11" db="UniProtKB">
        <authorList>
            <consortium name="WormBaseParasite"/>
        </authorList>
    </citation>
    <scope>IDENTIFICATION</scope>
</reference>
<evidence type="ECO:0000313" key="2">
    <source>
        <dbReference type="Proteomes" id="UP000050795"/>
    </source>
</evidence>
<dbReference type="AlphaFoldDB" id="A0AA85IRZ1"/>
<feature type="compositionally biased region" description="Low complexity" evidence="1">
    <location>
        <begin position="37"/>
        <end position="56"/>
    </location>
</feature>
<name>A0AA85IRZ1_TRIRE</name>
<sequence length="114" mass="12625">MSKCRSNNNHNEQKSTDFSIFALTSLQNSTSSPKVGNNSNNNNNNSTQSIPSSPSSRIPPPTNRSSSVHSTESDEHILHNQNGNDLSYNKSPTERYDRPPSLNNSNNNNNENNH</sequence>
<feature type="region of interest" description="Disordered" evidence="1">
    <location>
        <begin position="1"/>
        <end position="20"/>
    </location>
</feature>